<accession>R7ZYH8</accession>
<sequence>MLPWFLPENIQGKALLVAIGLIINPKINQVLVWTETS</sequence>
<keyword evidence="2" id="KW-1185">Reference proteome</keyword>
<organism evidence="1 2">
    <name type="scientific">Lunatimonas lonarensis</name>
    <dbReference type="NCBI Taxonomy" id="1232681"/>
    <lineage>
        <taxon>Bacteria</taxon>
        <taxon>Pseudomonadati</taxon>
        <taxon>Bacteroidota</taxon>
        <taxon>Cytophagia</taxon>
        <taxon>Cytophagales</taxon>
        <taxon>Cyclobacteriaceae</taxon>
    </lineage>
</organism>
<dbReference type="AlphaFoldDB" id="R7ZYH8"/>
<proteinExistence type="predicted"/>
<protein>
    <submittedName>
        <fullName evidence="1">Uncharacterized protein</fullName>
    </submittedName>
</protein>
<name>R7ZYH8_9BACT</name>
<evidence type="ECO:0000313" key="2">
    <source>
        <dbReference type="Proteomes" id="UP000013909"/>
    </source>
</evidence>
<reference evidence="1 2" key="1">
    <citation type="submission" date="2013-02" db="EMBL/GenBank/DDBJ databases">
        <title>A novel strain isolated from Lonar lake, Maharashtra, India.</title>
        <authorList>
            <person name="Singh A."/>
        </authorList>
    </citation>
    <scope>NUCLEOTIDE SEQUENCE [LARGE SCALE GENOMIC DNA]</scope>
    <source>
        <strain evidence="1 2">AK24</strain>
    </source>
</reference>
<dbReference type="EMBL" id="AQHR01000015">
    <property type="protein sequence ID" value="EON79135.1"/>
    <property type="molecule type" value="Genomic_DNA"/>
</dbReference>
<evidence type="ECO:0000313" key="1">
    <source>
        <dbReference type="EMBL" id="EON79135.1"/>
    </source>
</evidence>
<gene>
    <name evidence="1" type="ORF">ADIS_0364</name>
</gene>
<dbReference type="Proteomes" id="UP000013909">
    <property type="component" value="Unassembled WGS sequence"/>
</dbReference>
<comment type="caution">
    <text evidence="1">The sequence shown here is derived from an EMBL/GenBank/DDBJ whole genome shotgun (WGS) entry which is preliminary data.</text>
</comment>